<evidence type="ECO:0000313" key="2">
    <source>
        <dbReference type="EMBL" id="EXJ95093.1"/>
    </source>
</evidence>
<feature type="region of interest" description="Disordered" evidence="1">
    <location>
        <begin position="21"/>
        <end position="42"/>
    </location>
</feature>
<protein>
    <submittedName>
        <fullName evidence="2">Uncharacterized protein</fullName>
    </submittedName>
</protein>
<dbReference type="STRING" id="1182541.W9YRB3"/>
<dbReference type="GeneID" id="19155121"/>
<accession>W9YRB3</accession>
<name>W9YRB3_9EURO</name>
<dbReference type="OrthoDB" id="2017974at2759"/>
<dbReference type="RefSeq" id="XP_007719322.1">
    <property type="nucleotide sequence ID" value="XM_007721132.1"/>
</dbReference>
<sequence length="339" mass="38348">MECHVLNTIWLSQVGGIRSRQSKSLPVPRNQARPFSEDGTAGREQIPTWYNRAADRSPTTERIQHHLAVLARPNIVRQQFHYSKALTSGIPFVNARNSIMLLFSPFLEKSELAIQKYPRFENSFVTAGGVLFTRGWIHEYCVHATQYISELDSHISRTGSNWKVQGWEIALTLVAWLFDFGTDENFLWEAFRTHRDKILGSNSEKQADSLTDIQPVGNPQVVEDIHRALWSGRSTDMTGSRQALAPTSDRPGAKFSSAHKVTAYVLPVWSTSISIRAGKVGDRNILPFIHLTLAFLWSSSFVIKKFVPGGEVVVSPLWGAREFPRHNQDRLTRSRLPAR</sequence>
<organism evidence="2 3">
    <name type="scientific">Capronia coronata CBS 617.96</name>
    <dbReference type="NCBI Taxonomy" id="1182541"/>
    <lineage>
        <taxon>Eukaryota</taxon>
        <taxon>Fungi</taxon>
        <taxon>Dikarya</taxon>
        <taxon>Ascomycota</taxon>
        <taxon>Pezizomycotina</taxon>
        <taxon>Eurotiomycetes</taxon>
        <taxon>Chaetothyriomycetidae</taxon>
        <taxon>Chaetothyriales</taxon>
        <taxon>Herpotrichiellaceae</taxon>
        <taxon>Capronia</taxon>
    </lineage>
</organism>
<dbReference type="eggNOG" id="ENOG502QRU3">
    <property type="taxonomic scope" value="Eukaryota"/>
</dbReference>
<dbReference type="InterPro" id="IPR011990">
    <property type="entry name" value="TPR-like_helical_dom_sf"/>
</dbReference>
<dbReference type="SUPFAM" id="SSF48452">
    <property type="entry name" value="TPR-like"/>
    <property type="match status" value="1"/>
</dbReference>
<keyword evidence="3" id="KW-1185">Reference proteome</keyword>
<dbReference type="Gene3D" id="1.25.40.10">
    <property type="entry name" value="Tetratricopeptide repeat domain"/>
    <property type="match status" value="1"/>
</dbReference>
<evidence type="ECO:0000256" key="1">
    <source>
        <dbReference type="SAM" id="MobiDB-lite"/>
    </source>
</evidence>
<dbReference type="HOGENOM" id="CLU_818885_0_0_1"/>
<dbReference type="AlphaFoldDB" id="W9YRB3"/>
<gene>
    <name evidence="2" type="ORF">A1O1_00212</name>
</gene>
<dbReference type="EMBL" id="AMWN01000001">
    <property type="protein sequence ID" value="EXJ95093.1"/>
    <property type="molecule type" value="Genomic_DNA"/>
</dbReference>
<proteinExistence type="predicted"/>
<comment type="caution">
    <text evidence="2">The sequence shown here is derived from an EMBL/GenBank/DDBJ whole genome shotgun (WGS) entry which is preliminary data.</text>
</comment>
<reference evidence="2 3" key="1">
    <citation type="submission" date="2013-03" db="EMBL/GenBank/DDBJ databases">
        <title>The Genome Sequence of Capronia coronata CBS 617.96.</title>
        <authorList>
            <consortium name="The Broad Institute Genomics Platform"/>
            <person name="Cuomo C."/>
            <person name="de Hoog S."/>
            <person name="Gorbushina A."/>
            <person name="Walker B."/>
            <person name="Young S.K."/>
            <person name="Zeng Q."/>
            <person name="Gargeya S."/>
            <person name="Fitzgerald M."/>
            <person name="Haas B."/>
            <person name="Abouelleil A."/>
            <person name="Allen A.W."/>
            <person name="Alvarado L."/>
            <person name="Arachchi H.M."/>
            <person name="Berlin A.M."/>
            <person name="Chapman S.B."/>
            <person name="Gainer-Dewar J."/>
            <person name="Goldberg J."/>
            <person name="Griggs A."/>
            <person name="Gujja S."/>
            <person name="Hansen M."/>
            <person name="Howarth C."/>
            <person name="Imamovic A."/>
            <person name="Ireland A."/>
            <person name="Larimer J."/>
            <person name="McCowan C."/>
            <person name="Murphy C."/>
            <person name="Pearson M."/>
            <person name="Poon T.W."/>
            <person name="Priest M."/>
            <person name="Roberts A."/>
            <person name="Saif S."/>
            <person name="Shea T."/>
            <person name="Sisk P."/>
            <person name="Sykes S."/>
            <person name="Wortman J."/>
            <person name="Nusbaum C."/>
            <person name="Birren B."/>
        </authorList>
    </citation>
    <scope>NUCLEOTIDE SEQUENCE [LARGE SCALE GENOMIC DNA]</scope>
    <source>
        <strain evidence="2 3">CBS 617.96</strain>
    </source>
</reference>
<evidence type="ECO:0000313" key="3">
    <source>
        <dbReference type="Proteomes" id="UP000019484"/>
    </source>
</evidence>
<dbReference type="Proteomes" id="UP000019484">
    <property type="component" value="Unassembled WGS sequence"/>
</dbReference>